<dbReference type="KEGG" id="manr:MPAN_006130"/>
<evidence type="ECO:0000256" key="4">
    <source>
        <dbReference type="ARBA" id="ARBA00022475"/>
    </source>
</evidence>
<dbReference type="Pfam" id="PF04066">
    <property type="entry name" value="MrpF_PhaF"/>
    <property type="match status" value="1"/>
</dbReference>
<evidence type="ECO:0000256" key="1">
    <source>
        <dbReference type="ARBA" id="ARBA00004651"/>
    </source>
</evidence>
<organism evidence="9 10">
    <name type="scientific">Mariniplasma anaerobium</name>
    <dbReference type="NCBI Taxonomy" id="2735436"/>
    <lineage>
        <taxon>Bacteria</taxon>
        <taxon>Bacillati</taxon>
        <taxon>Mycoplasmatota</taxon>
        <taxon>Mollicutes</taxon>
        <taxon>Acholeplasmatales</taxon>
        <taxon>Acholeplasmataceae</taxon>
        <taxon>Mariniplasma</taxon>
    </lineage>
</organism>
<dbReference type="PANTHER" id="PTHR34702">
    <property type="entry name" value="NA(+)/H(+) ANTIPORTER SUBUNIT F1"/>
    <property type="match status" value="1"/>
</dbReference>
<dbReference type="PIRSF" id="PIRSF028784">
    <property type="entry name" value="MrpF"/>
    <property type="match status" value="1"/>
</dbReference>
<proteinExistence type="inferred from homology"/>
<dbReference type="GO" id="GO:0015385">
    <property type="term" value="F:sodium:proton antiporter activity"/>
    <property type="evidence" value="ECO:0007669"/>
    <property type="project" value="TreeGrafter"/>
</dbReference>
<evidence type="ECO:0000256" key="2">
    <source>
        <dbReference type="ARBA" id="ARBA00009212"/>
    </source>
</evidence>
<reference evidence="9" key="1">
    <citation type="submission" date="2021-01" db="EMBL/GenBank/DDBJ databases">
        <title>Draft genome sequence of Acholeplasmataceae bacterium strain Mahy22.</title>
        <authorList>
            <person name="Watanabe M."/>
            <person name="Kojima H."/>
            <person name="Fukui M."/>
        </authorList>
    </citation>
    <scope>NUCLEOTIDE SEQUENCE</scope>
    <source>
        <strain evidence="9">Mahy22</strain>
    </source>
</reference>
<dbReference type="NCBIfam" id="NF009246">
    <property type="entry name" value="PRK12599.1-5"/>
    <property type="match status" value="1"/>
</dbReference>
<keyword evidence="7 8" id="KW-0472">Membrane</keyword>
<sequence>MIEVMDIVVFSLMGFGILFTLVRMIKGPKLSDRVVSLDTFNMIVIGVIVVLASVFKSSLYLDIAIVYAILAFLETVVFSRYLEGKNYGNN</sequence>
<gene>
    <name evidence="9" type="ORF">MPAN_006130</name>
</gene>
<name>A0A7U9XUZ3_9MOLU</name>
<dbReference type="RefSeq" id="WP_231756809.1">
    <property type="nucleotide sequence ID" value="NZ_AP024412.1"/>
</dbReference>
<evidence type="ECO:0000256" key="8">
    <source>
        <dbReference type="PIRNR" id="PIRNR028784"/>
    </source>
</evidence>
<keyword evidence="8" id="KW-0050">Antiport</keyword>
<dbReference type="PANTHER" id="PTHR34702:SF1">
    <property type="entry name" value="NA(+)_H(+) ANTIPORTER SUBUNIT F"/>
    <property type="match status" value="1"/>
</dbReference>
<keyword evidence="6" id="KW-1133">Transmembrane helix</keyword>
<dbReference type="Proteomes" id="UP000620133">
    <property type="component" value="Chromosome"/>
</dbReference>
<keyword evidence="4 8" id="KW-1003">Cell membrane</keyword>
<keyword evidence="5" id="KW-0812">Transmembrane</keyword>
<keyword evidence="8" id="KW-0406">Ion transport</keyword>
<evidence type="ECO:0000313" key="9">
    <source>
        <dbReference type="EMBL" id="BCR35720.1"/>
    </source>
</evidence>
<keyword evidence="10" id="KW-1185">Reference proteome</keyword>
<dbReference type="GO" id="GO:0005886">
    <property type="term" value="C:plasma membrane"/>
    <property type="evidence" value="ECO:0007669"/>
    <property type="project" value="UniProtKB-SubCell"/>
</dbReference>
<evidence type="ECO:0000313" key="10">
    <source>
        <dbReference type="Proteomes" id="UP000620133"/>
    </source>
</evidence>
<dbReference type="EMBL" id="AP024412">
    <property type="protein sequence ID" value="BCR35720.1"/>
    <property type="molecule type" value="Genomic_DNA"/>
</dbReference>
<evidence type="ECO:0000256" key="7">
    <source>
        <dbReference type="ARBA" id="ARBA00023136"/>
    </source>
</evidence>
<evidence type="ECO:0000256" key="6">
    <source>
        <dbReference type="ARBA" id="ARBA00022989"/>
    </source>
</evidence>
<dbReference type="AlphaFoldDB" id="A0A7U9XUZ3"/>
<dbReference type="InterPro" id="IPR007208">
    <property type="entry name" value="MrpF/PhaF-like"/>
</dbReference>
<evidence type="ECO:0000256" key="5">
    <source>
        <dbReference type="ARBA" id="ARBA00022692"/>
    </source>
</evidence>
<evidence type="ECO:0000256" key="3">
    <source>
        <dbReference type="ARBA" id="ARBA00022448"/>
    </source>
</evidence>
<comment type="similarity">
    <text evidence="2 8">Belongs to the CPA3 antiporters (TC 2.A.63) subunit F family.</text>
</comment>
<keyword evidence="3 8" id="KW-0813">Transport</keyword>
<protein>
    <submittedName>
        <fullName evidence="9">Cation:proton antiporter</fullName>
    </submittedName>
</protein>
<accession>A0A7U9XUZ3</accession>
<comment type="subcellular location">
    <subcellularLocation>
        <location evidence="1 8">Cell membrane</location>
        <topology evidence="1 8">Multi-pass membrane protein</topology>
    </subcellularLocation>
</comment>